<proteinExistence type="predicted"/>
<keyword evidence="3" id="KW-1185">Reference proteome</keyword>
<dbReference type="EMBL" id="FOGL01000010">
    <property type="protein sequence ID" value="SER81564.1"/>
    <property type="molecule type" value="Genomic_DNA"/>
</dbReference>
<reference evidence="2 3" key="1">
    <citation type="submission" date="2016-10" db="EMBL/GenBank/DDBJ databases">
        <authorList>
            <person name="de Groot N.N."/>
        </authorList>
    </citation>
    <scope>NUCLEOTIDE SEQUENCE [LARGE SCALE GENOMIC DNA]</scope>
    <source>
        <strain evidence="2 3">CGMCC 1.7727</strain>
    </source>
</reference>
<feature type="transmembrane region" description="Helical" evidence="1">
    <location>
        <begin position="20"/>
        <end position="37"/>
    </location>
</feature>
<dbReference type="Proteomes" id="UP000199687">
    <property type="component" value="Unassembled WGS sequence"/>
</dbReference>
<dbReference type="STRING" id="531814.SAMN04487944_110144"/>
<accession>A0A1H9S990</accession>
<keyword evidence="1" id="KW-0472">Membrane</keyword>
<organism evidence="2 3">
    <name type="scientific">Gracilibacillus ureilyticus</name>
    <dbReference type="NCBI Taxonomy" id="531814"/>
    <lineage>
        <taxon>Bacteria</taxon>
        <taxon>Bacillati</taxon>
        <taxon>Bacillota</taxon>
        <taxon>Bacilli</taxon>
        <taxon>Bacillales</taxon>
        <taxon>Bacillaceae</taxon>
        <taxon>Gracilibacillus</taxon>
    </lineage>
</organism>
<dbReference type="AlphaFoldDB" id="A0A1H9S990"/>
<dbReference type="RefSeq" id="WP_175480429.1">
    <property type="nucleotide sequence ID" value="NZ_FOGL01000010.1"/>
</dbReference>
<evidence type="ECO:0000256" key="1">
    <source>
        <dbReference type="SAM" id="Phobius"/>
    </source>
</evidence>
<protein>
    <submittedName>
        <fullName evidence="2">Uncharacterized protein</fullName>
    </submittedName>
</protein>
<name>A0A1H9S990_9BACI</name>
<evidence type="ECO:0000313" key="3">
    <source>
        <dbReference type="Proteomes" id="UP000199687"/>
    </source>
</evidence>
<keyword evidence="1" id="KW-1133">Transmembrane helix</keyword>
<evidence type="ECO:0000313" key="2">
    <source>
        <dbReference type="EMBL" id="SER81564.1"/>
    </source>
</evidence>
<sequence>MTRSKELQLKDIKKKNGLTLATFSFSLVCALILAFVQDESVKGMY</sequence>
<keyword evidence="1" id="KW-0812">Transmembrane</keyword>
<gene>
    <name evidence="2" type="ORF">SAMN04487944_110144</name>
</gene>